<dbReference type="Proteomes" id="UP000501914">
    <property type="component" value="Chromosome"/>
</dbReference>
<name>A0A6H0WJD2_9BACI</name>
<dbReference type="RefSeq" id="WP_167872518.1">
    <property type="nucleotide sequence ID" value="NZ_CP048852.1"/>
</dbReference>
<keyword evidence="2" id="KW-1185">Reference proteome</keyword>
<reference evidence="1 2" key="1">
    <citation type="submission" date="2020-02" db="EMBL/GenBank/DDBJ databases">
        <title>Genome sequencing, annotation and comparative genomic analysis of Bacillus tequilensis EA-CB0015, an effective biological control agent against Pseudocercospora fijiensis in banana plants.</title>
        <authorList>
            <person name="Cuellar-Gaviria T.Z."/>
            <person name="Ju K.-S."/>
            <person name="Villegas-Escobar V."/>
        </authorList>
    </citation>
    <scope>NUCLEOTIDE SEQUENCE [LARGE SCALE GENOMIC DNA]</scope>
    <source>
        <strain evidence="1 2">EA-CB0015</strain>
    </source>
</reference>
<evidence type="ECO:0000313" key="2">
    <source>
        <dbReference type="Proteomes" id="UP000501914"/>
    </source>
</evidence>
<accession>A0A6H0WJD2</accession>
<dbReference type="AlphaFoldDB" id="A0A6H0WJD2"/>
<dbReference type="EMBL" id="CP048852">
    <property type="protein sequence ID" value="QIW80069.1"/>
    <property type="molecule type" value="Genomic_DNA"/>
</dbReference>
<organism evidence="1 2">
    <name type="scientific">Bacillus tequilensis</name>
    <dbReference type="NCBI Taxonomy" id="227866"/>
    <lineage>
        <taxon>Bacteria</taxon>
        <taxon>Bacillati</taxon>
        <taxon>Bacillota</taxon>
        <taxon>Bacilli</taxon>
        <taxon>Bacillales</taxon>
        <taxon>Bacillaceae</taxon>
        <taxon>Bacillus</taxon>
    </lineage>
</organism>
<proteinExistence type="predicted"/>
<gene>
    <name evidence="1" type="ORF">G4P54_09755</name>
</gene>
<dbReference type="KEGG" id="bteq:G4P54_09755"/>
<evidence type="ECO:0000313" key="1">
    <source>
        <dbReference type="EMBL" id="QIW80069.1"/>
    </source>
</evidence>
<protein>
    <submittedName>
        <fullName evidence="1">Uncharacterized protein</fullName>
    </submittedName>
</protein>
<sequence length="87" mass="10116">MNKEKWVIVVRRDGDKNNGKVYNNFVTGEDLTFTNLEEAEKFAMKIETEGRGLWTLVEPYSKHVLTEKAFDDSFISTMKANRESTHE</sequence>